<accession>A0ABT6F749</accession>
<dbReference type="InterPro" id="IPR036451">
    <property type="entry name" value="CblAdoTrfase-like_sf"/>
</dbReference>
<organism evidence="6 7">
    <name type="scientific">Paludisphaera mucosa</name>
    <dbReference type="NCBI Taxonomy" id="3030827"/>
    <lineage>
        <taxon>Bacteria</taxon>
        <taxon>Pseudomonadati</taxon>
        <taxon>Planctomycetota</taxon>
        <taxon>Planctomycetia</taxon>
        <taxon>Isosphaerales</taxon>
        <taxon>Isosphaeraceae</taxon>
        <taxon>Paludisphaera</taxon>
    </lineage>
</organism>
<keyword evidence="4" id="KW-0169">Cobalamin biosynthesis</keyword>
<reference evidence="6 7" key="1">
    <citation type="submission" date="2023-03" db="EMBL/GenBank/DDBJ databases">
        <title>Paludisphaera mucosa sp. nov. a novel planctomycete from northern fen.</title>
        <authorList>
            <person name="Ivanova A."/>
        </authorList>
    </citation>
    <scope>NUCLEOTIDE SEQUENCE [LARGE SCALE GENOMIC DNA]</scope>
    <source>
        <strain evidence="6 7">Pla2</strain>
    </source>
</reference>
<name>A0ABT6F749_9BACT</name>
<dbReference type="InterPro" id="IPR016030">
    <property type="entry name" value="CblAdoTrfase-like"/>
</dbReference>
<dbReference type="Proteomes" id="UP001216907">
    <property type="component" value="Unassembled WGS sequence"/>
</dbReference>
<keyword evidence="7" id="KW-1185">Reference proteome</keyword>
<dbReference type="EMBL" id="JARRAG010000001">
    <property type="protein sequence ID" value="MDG3003427.1"/>
    <property type="molecule type" value="Genomic_DNA"/>
</dbReference>
<comment type="similarity">
    <text evidence="4">Belongs to the Cob(I)alamin adenosyltransferase family.</text>
</comment>
<comment type="caution">
    <text evidence="6">The sequence shown here is derived from an EMBL/GenBank/DDBJ whole genome shotgun (WGS) entry which is preliminary data.</text>
</comment>
<dbReference type="EC" id="2.5.1.17" evidence="4"/>
<keyword evidence="2 4" id="KW-0547">Nucleotide-binding</keyword>
<dbReference type="PANTHER" id="PTHR12213:SF0">
    <property type="entry name" value="CORRINOID ADENOSYLTRANSFERASE MMAB"/>
    <property type="match status" value="1"/>
</dbReference>
<dbReference type="GO" id="GO:0008817">
    <property type="term" value="F:corrinoid adenosyltransferase activity"/>
    <property type="evidence" value="ECO:0007669"/>
    <property type="project" value="UniProtKB-EC"/>
</dbReference>
<dbReference type="Gene3D" id="1.20.1200.10">
    <property type="entry name" value="Cobalamin adenosyltransferase-like"/>
    <property type="match status" value="1"/>
</dbReference>
<evidence type="ECO:0000256" key="4">
    <source>
        <dbReference type="RuleBase" id="RU366026"/>
    </source>
</evidence>
<comment type="pathway">
    <text evidence="4">Cofactor biosynthesis; adenosylcobalamin biosynthesis; adenosylcobalamin from cob(II)yrinate a,c-diamide: step 2/7.</text>
</comment>
<dbReference type="SUPFAM" id="SSF89028">
    <property type="entry name" value="Cobalamin adenosyltransferase-like"/>
    <property type="match status" value="1"/>
</dbReference>
<dbReference type="NCBIfam" id="TIGR00636">
    <property type="entry name" value="PduO_Nterm"/>
    <property type="match status" value="1"/>
</dbReference>
<proteinExistence type="inferred from homology"/>
<dbReference type="RefSeq" id="WP_277859778.1">
    <property type="nucleotide sequence ID" value="NZ_JARRAG010000001.1"/>
</dbReference>
<keyword evidence="3 4" id="KW-0067">ATP-binding</keyword>
<comment type="catalytic activity">
    <reaction evidence="4">
        <text>2 cob(II)yrinate a,c diamide + reduced [electron-transfer flavoprotein] + 2 ATP = 2 adenosylcob(III)yrinate a,c-diamide + 2 triphosphate + oxidized [electron-transfer flavoprotein] + 3 H(+)</text>
        <dbReference type="Rhea" id="RHEA:11528"/>
        <dbReference type="Rhea" id="RHEA-COMP:10685"/>
        <dbReference type="Rhea" id="RHEA-COMP:10686"/>
        <dbReference type="ChEBI" id="CHEBI:15378"/>
        <dbReference type="ChEBI" id="CHEBI:18036"/>
        <dbReference type="ChEBI" id="CHEBI:30616"/>
        <dbReference type="ChEBI" id="CHEBI:57692"/>
        <dbReference type="ChEBI" id="CHEBI:58307"/>
        <dbReference type="ChEBI" id="CHEBI:58503"/>
        <dbReference type="ChEBI" id="CHEBI:58537"/>
        <dbReference type="EC" id="2.5.1.17"/>
    </reaction>
</comment>
<sequence length="183" mass="20137">MKIYTKTGDEGTTGILGSKRLRKDDARIEVYGTVDELNAAIGFARALVMESTEDDVAARVQDELFTLGAALADPDPQGPFHNKISDEHVENLERAIDDFTAELAPMRTFILPGGSPAAAQLHLARTICRRAERLVVHLAHLPEEDVPSTLLIYLNRLSDLLFVMARTVNHHAGVADVPWISKK</sequence>
<evidence type="ECO:0000313" key="7">
    <source>
        <dbReference type="Proteomes" id="UP001216907"/>
    </source>
</evidence>
<dbReference type="InterPro" id="IPR029499">
    <property type="entry name" value="PduO-typ"/>
</dbReference>
<dbReference type="Pfam" id="PF01923">
    <property type="entry name" value="Cob_adeno_trans"/>
    <property type="match status" value="1"/>
</dbReference>
<evidence type="ECO:0000259" key="5">
    <source>
        <dbReference type="Pfam" id="PF01923"/>
    </source>
</evidence>
<keyword evidence="1 4" id="KW-0808">Transferase</keyword>
<dbReference type="PANTHER" id="PTHR12213">
    <property type="entry name" value="CORRINOID ADENOSYLTRANSFERASE"/>
    <property type="match status" value="1"/>
</dbReference>
<evidence type="ECO:0000256" key="2">
    <source>
        <dbReference type="ARBA" id="ARBA00022741"/>
    </source>
</evidence>
<protein>
    <recommendedName>
        <fullName evidence="4">Corrinoid adenosyltransferase</fullName>
        <ecNumber evidence="4">2.5.1.17</ecNumber>
    </recommendedName>
    <alternativeName>
        <fullName evidence="4">Cob(II)alamin adenosyltransferase</fullName>
    </alternativeName>
    <alternativeName>
        <fullName evidence="4">Cob(II)yrinic acid a,c-diamide adenosyltransferase</fullName>
    </alternativeName>
    <alternativeName>
        <fullName evidence="4">Cobinamide/cobalamin adenosyltransferase</fullName>
    </alternativeName>
</protein>
<comment type="catalytic activity">
    <reaction evidence="4">
        <text>2 cob(II)alamin + reduced [electron-transfer flavoprotein] + 2 ATP = 2 adenosylcob(III)alamin + 2 triphosphate + oxidized [electron-transfer flavoprotein] + 3 H(+)</text>
        <dbReference type="Rhea" id="RHEA:28671"/>
        <dbReference type="Rhea" id="RHEA-COMP:10685"/>
        <dbReference type="Rhea" id="RHEA-COMP:10686"/>
        <dbReference type="ChEBI" id="CHEBI:15378"/>
        <dbReference type="ChEBI" id="CHEBI:16304"/>
        <dbReference type="ChEBI" id="CHEBI:18036"/>
        <dbReference type="ChEBI" id="CHEBI:18408"/>
        <dbReference type="ChEBI" id="CHEBI:30616"/>
        <dbReference type="ChEBI" id="CHEBI:57692"/>
        <dbReference type="ChEBI" id="CHEBI:58307"/>
        <dbReference type="EC" id="2.5.1.17"/>
    </reaction>
</comment>
<evidence type="ECO:0000256" key="3">
    <source>
        <dbReference type="ARBA" id="ARBA00022840"/>
    </source>
</evidence>
<evidence type="ECO:0000313" key="6">
    <source>
        <dbReference type="EMBL" id="MDG3003427.1"/>
    </source>
</evidence>
<evidence type="ECO:0000256" key="1">
    <source>
        <dbReference type="ARBA" id="ARBA00022679"/>
    </source>
</evidence>
<gene>
    <name evidence="6" type="ORF">PZE19_06590</name>
</gene>
<feature type="domain" description="Cobalamin adenosyltransferase-like" evidence="5">
    <location>
        <begin position="3"/>
        <end position="168"/>
    </location>
</feature>